<evidence type="ECO:0000256" key="1">
    <source>
        <dbReference type="NCBIfam" id="TIGR03162"/>
    </source>
</evidence>
<dbReference type="SMART" id="SM00855">
    <property type="entry name" value="PGAM"/>
    <property type="match status" value="1"/>
</dbReference>
<gene>
    <name evidence="2" type="primary">cobC</name>
    <name evidence="2" type="ORF">DLM77_03350</name>
</gene>
<dbReference type="EC" id="3.1.3.73" evidence="1"/>
<dbReference type="EMBL" id="QHCR01000002">
    <property type="protein sequence ID" value="RHX81158.1"/>
    <property type="molecule type" value="Genomic_DNA"/>
</dbReference>
<dbReference type="Pfam" id="PF00300">
    <property type="entry name" value="His_Phos_1"/>
    <property type="match status" value="1"/>
</dbReference>
<keyword evidence="3" id="KW-1185">Reference proteome</keyword>
<dbReference type="PANTHER" id="PTHR48100">
    <property type="entry name" value="BROAD-SPECIFICITY PHOSPHATASE YOR283W-RELATED"/>
    <property type="match status" value="1"/>
</dbReference>
<dbReference type="InterPro" id="IPR013078">
    <property type="entry name" value="His_Pase_superF_clade-1"/>
</dbReference>
<reference evidence="3" key="1">
    <citation type="submission" date="2018-05" db="EMBL/GenBank/DDBJ databases">
        <title>Leptospira yasudae sp. nov. and Leptospira stimsonii sp. nov., two pathogenic species of the genus Leptospira isolated from environmental sources.</title>
        <authorList>
            <person name="Casanovas-Massana A."/>
            <person name="Hamond C."/>
            <person name="Santos L.A."/>
            <person name="Hacker K.P."/>
            <person name="Balassiano I."/>
            <person name="Medeiros M.A."/>
            <person name="Reis M.G."/>
            <person name="Ko A.I."/>
            <person name="Wunder E.A."/>
        </authorList>
    </citation>
    <scope>NUCLEOTIDE SEQUENCE [LARGE SCALE GENOMIC DNA]</scope>
    <source>
        <strain evidence="3">B21</strain>
    </source>
</reference>
<evidence type="ECO:0000313" key="2">
    <source>
        <dbReference type="EMBL" id="RHX81158.1"/>
    </source>
</evidence>
<dbReference type="InterPro" id="IPR029033">
    <property type="entry name" value="His_PPase_superfam"/>
</dbReference>
<dbReference type="CDD" id="cd07067">
    <property type="entry name" value="HP_PGM_like"/>
    <property type="match status" value="1"/>
</dbReference>
<dbReference type="RefSeq" id="WP_118954676.1">
    <property type="nucleotide sequence ID" value="NZ_QHCR01000002.1"/>
</dbReference>
<dbReference type="InterPro" id="IPR017578">
    <property type="entry name" value="Ribazole_CobC"/>
</dbReference>
<dbReference type="Proteomes" id="UP000285569">
    <property type="component" value="Unassembled WGS sequence"/>
</dbReference>
<dbReference type="Gene3D" id="3.40.50.1240">
    <property type="entry name" value="Phosphoglycerate mutase-like"/>
    <property type="match status" value="1"/>
</dbReference>
<protein>
    <recommendedName>
        <fullName evidence="1">Alpha-ribazole phosphatase</fullName>
        <ecNumber evidence="1">3.1.3.73</ecNumber>
    </recommendedName>
</protein>
<comment type="caution">
    <text evidence="2">The sequence shown here is derived from an EMBL/GenBank/DDBJ whole genome shotgun (WGS) entry which is preliminary data.</text>
</comment>
<accession>A0ABX9M645</accession>
<sequence length="194" mass="22105">MELYLIRHTTPDVPSGTCYGRTDVPLQSDFLSEFSNVLEKLPALPQTFYSSPSSRCKKLAEFLTENRPVRLEYSNSLMELDFGIWEGKLWSAIPRSESEVWTKDFVKARPPGGESYLDLNERVSDYLDEILNTSENSPIAIVTHAGVIRAVLCRLLNIPLEQSFSFELHYGSVSKIGITKNGTEFFSKLIFWNR</sequence>
<proteinExistence type="predicted"/>
<reference evidence="2 3" key="2">
    <citation type="journal article" date="2020" name="Int. J. Syst. Evol. Microbiol.">
        <title>Leptospira yasudae sp. nov. and Leptospira stimsonii sp. nov., two new species of the pathogenic group isolated from environmental sources.</title>
        <authorList>
            <person name="Casanovas-Massana A."/>
            <person name="Hamond C."/>
            <person name="Santos L.A."/>
            <person name="de Oliveira D."/>
            <person name="Hacker K.P."/>
            <person name="Balassiano I."/>
            <person name="Costa F."/>
            <person name="Medeiros M.A."/>
            <person name="Reis M.G."/>
            <person name="Ko A.I."/>
            <person name="Wunder E.A."/>
        </authorList>
    </citation>
    <scope>NUCLEOTIDE SEQUENCE [LARGE SCALE GENOMIC DNA]</scope>
    <source>
        <strain evidence="2 3">B21</strain>
    </source>
</reference>
<dbReference type="NCBIfam" id="TIGR03162">
    <property type="entry name" value="ribazole_cobC"/>
    <property type="match status" value="1"/>
</dbReference>
<evidence type="ECO:0000313" key="3">
    <source>
        <dbReference type="Proteomes" id="UP000285569"/>
    </source>
</evidence>
<dbReference type="InterPro" id="IPR050275">
    <property type="entry name" value="PGM_Phosphatase"/>
</dbReference>
<dbReference type="SUPFAM" id="SSF53254">
    <property type="entry name" value="Phosphoglycerate mutase-like"/>
    <property type="match status" value="1"/>
</dbReference>
<organism evidence="2 3">
    <name type="scientific">Leptospira yasudae</name>
    <dbReference type="NCBI Taxonomy" id="2202201"/>
    <lineage>
        <taxon>Bacteria</taxon>
        <taxon>Pseudomonadati</taxon>
        <taxon>Spirochaetota</taxon>
        <taxon>Spirochaetia</taxon>
        <taxon>Leptospirales</taxon>
        <taxon>Leptospiraceae</taxon>
        <taxon>Leptospira</taxon>
    </lineage>
</organism>
<dbReference type="PANTHER" id="PTHR48100:SF59">
    <property type="entry name" value="ADENOSYLCOBALAMIN_ALPHA-RIBAZOLE PHOSPHATASE"/>
    <property type="match status" value="1"/>
</dbReference>
<name>A0ABX9M645_9LEPT</name>